<keyword evidence="2" id="KW-0238">DNA-binding</keyword>
<dbReference type="InterPro" id="IPR018060">
    <property type="entry name" value="HTH_AraC"/>
</dbReference>
<evidence type="ECO:0000256" key="3">
    <source>
        <dbReference type="ARBA" id="ARBA00023159"/>
    </source>
</evidence>
<dbReference type="PROSITE" id="PS00041">
    <property type="entry name" value="HTH_ARAC_FAMILY_1"/>
    <property type="match status" value="1"/>
</dbReference>
<accession>A0ABS9ERR9</accession>
<proteinExistence type="predicted"/>
<dbReference type="InterPro" id="IPR014710">
    <property type="entry name" value="RmlC-like_jellyroll"/>
</dbReference>
<comment type="caution">
    <text evidence="6">The sequence shown here is derived from an EMBL/GenBank/DDBJ whole genome shotgun (WGS) entry which is preliminary data.</text>
</comment>
<dbReference type="SUPFAM" id="SSF51215">
    <property type="entry name" value="Regulatory protein AraC"/>
    <property type="match status" value="1"/>
</dbReference>
<keyword evidence="4" id="KW-0804">Transcription</keyword>
<dbReference type="PROSITE" id="PS01124">
    <property type="entry name" value="HTH_ARAC_FAMILY_2"/>
    <property type="match status" value="1"/>
</dbReference>
<keyword evidence="1" id="KW-0805">Transcription regulation</keyword>
<dbReference type="RefSeq" id="WP_236099303.1">
    <property type="nucleotide sequence ID" value="NZ_JAKGUD010000006.1"/>
</dbReference>
<dbReference type="InterPro" id="IPR050204">
    <property type="entry name" value="AraC_XylS_family_regulators"/>
</dbReference>
<name>A0ABS9ERR9_9BACT</name>
<dbReference type="Gene3D" id="1.10.10.60">
    <property type="entry name" value="Homeodomain-like"/>
    <property type="match status" value="1"/>
</dbReference>
<dbReference type="SUPFAM" id="SSF46689">
    <property type="entry name" value="Homeodomain-like"/>
    <property type="match status" value="2"/>
</dbReference>
<evidence type="ECO:0000256" key="2">
    <source>
        <dbReference type="ARBA" id="ARBA00023125"/>
    </source>
</evidence>
<reference evidence="6 7" key="1">
    <citation type="submission" date="2022-01" db="EMBL/GenBank/DDBJ databases">
        <title>Dethiosulfovibrio faecalis sp. nov., a novel proteolytic, non-sulfur-reducing bacterium isolated from a marine aquaculture solid waste bioreactor.</title>
        <authorList>
            <person name="Grabowski S."/>
            <person name="Apolinario E."/>
            <person name="Schneider N."/>
            <person name="Marshall C.W."/>
            <person name="Sowers K.R."/>
        </authorList>
    </citation>
    <scope>NUCLEOTIDE SEQUENCE [LARGE SCALE GENOMIC DNA]</scope>
    <source>
        <strain evidence="6 7">DSM 12537</strain>
    </source>
</reference>
<dbReference type="PANTHER" id="PTHR46796">
    <property type="entry name" value="HTH-TYPE TRANSCRIPTIONAL ACTIVATOR RHAS-RELATED"/>
    <property type="match status" value="1"/>
</dbReference>
<evidence type="ECO:0000259" key="5">
    <source>
        <dbReference type="PROSITE" id="PS01124"/>
    </source>
</evidence>
<evidence type="ECO:0000256" key="4">
    <source>
        <dbReference type="ARBA" id="ARBA00023163"/>
    </source>
</evidence>
<organism evidence="6 7">
    <name type="scientific">Dethiosulfovibrio marinus</name>
    <dbReference type="NCBI Taxonomy" id="133532"/>
    <lineage>
        <taxon>Bacteria</taxon>
        <taxon>Thermotogati</taxon>
        <taxon>Synergistota</taxon>
        <taxon>Synergistia</taxon>
        <taxon>Synergistales</taxon>
        <taxon>Dethiosulfovibrionaceae</taxon>
        <taxon>Dethiosulfovibrio</taxon>
    </lineage>
</organism>
<dbReference type="SMART" id="SM00342">
    <property type="entry name" value="HTH_ARAC"/>
    <property type="match status" value="1"/>
</dbReference>
<feature type="domain" description="HTH araC/xylS-type" evidence="5">
    <location>
        <begin position="170"/>
        <end position="267"/>
    </location>
</feature>
<dbReference type="InterPro" id="IPR037923">
    <property type="entry name" value="HTH-like"/>
</dbReference>
<dbReference type="Pfam" id="PF02311">
    <property type="entry name" value="AraC_binding"/>
    <property type="match status" value="1"/>
</dbReference>
<dbReference type="InterPro" id="IPR009057">
    <property type="entry name" value="Homeodomain-like_sf"/>
</dbReference>
<keyword evidence="3" id="KW-0010">Activator</keyword>
<evidence type="ECO:0000256" key="1">
    <source>
        <dbReference type="ARBA" id="ARBA00023015"/>
    </source>
</evidence>
<evidence type="ECO:0000313" key="7">
    <source>
        <dbReference type="Proteomes" id="UP001200430"/>
    </source>
</evidence>
<evidence type="ECO:0000313" key="6">
    <source>
        <dbReference type="EMBL" id="MCF4142580.1"/>
    </source>
</evidence>
<keyword evidence="7" id="KW-1185">Reference proteome</keyword>
<dbReference type="Gene3D" id="2.60.120.10">
    <property type="entry name" value="Jelly Rolls"/>
    <property type="match status" value="1"/>
</dbReference>
<gene>
    <name evidence="6" type="ORF">L2W38_07105</name>
</gene>
<dbReference type="PANTHER" id="PTHR46796:SF2">
    <property type="entry name" value="TRANSCRIPTIONAL REGULATORY PROTEIN"/>
    <property type="match status" value="1"/>
</dbReference>
<dbReference type="EMBL" id="JAKGUD010000006">
    <property type="protein sequence ID" value="MCF4142580.1"/>
    <property type="molecule type" value="Genomic_DNA"/>
</dbReference>
<dbReference type="InterPro" id="IPR018062">
    <property type="entry name" value="HTH_AraC-typ_CS"/>
</dbReference>
<sequence length="269" mass="30202">MGESRAIVYDSELKLEAYRFRGIRQEFPKHSHEHYVIGFVERSRRMLFCRGEESCVVPGDVLLLAPGDSHGCRQVGEEPLDYRCINVKTEVMSGALTNVSERTIPLGFRHNVISDPAIAAELRALHGLISNGSADMSREELFLSLLSRLGRLFGRSFRPPSSLAGFSRLRDVVDFMEAHYSEPITLDTLGKVAGLSKYHLVRSFSSLIGMPPHRYLETVRVNRARSFLERGMPLAEVACSAGFSDQSHLTNCFKKILGITPKRYFMSFG</sequence>
<dbReference type="Proteomes" id="UP001200430">
    <property type="component" value="Unassembled WGS sequence"/>
</dbReference>
<protein>
    <submittedName>
        <fullName evidence="6">AraC family transcriptional regulator</fullName>
    </submittedName>
</protein>
<dbReference type="Pfam" id="PF12833">
    <property type="entry name" value="HTH_18"/>
    <property type="match status" value="1"/>
</dbReference>
<dbReference type="InterPro" id="IPR003313">
    <property type="entry name" value="AraC-bd"/>
</dbReference>